<reference evidence="1 2" key="1">
    <citation type="submission" date="2023-05" db="EMBL/GenBank/DDBJ databases">
        <authorList>
            <person name="Gao F."/>
        </authorList>
    </citation>
    <scope>NUCLEOTIDE SEQUENCE [LARGE SCALE GENOMIC DNA]</scope>
    <source>
        <strain evidence="1 2">MIMF12</strain>
    </source>
</reference>
<evidence type="ECO:0000313" key="1">
    <source>
        <dbReference type="EMBL" id="MDL2345207.1"/>
    </source>
</evidence>
<comment type="caution">
    <text evidence="1">The sequence shown here is derived from an EMBL/GenBank/DDBJ whole genome shotgun (WGS) entry which is preliminary data.</text>
</comment>
<dbReference type="Proteomes" id="UP001302059">
    <property type="component" value="Unassembled WGS sequence"/>
</dbReference>
<gene>
    <name evidence="1" type="ORF">QOL99_13760</name>
</gene>
<sequence>MAPAVTPLGPGRLNLAVVAAHDGLASLQEAAPHAPHPVALISASGQLHRDLTGQTEDHAHRPVDLVRAVSLAGTLLSDAARRGPARILLMWDHVPPSRLELDLLMSSLARQNVALDVITTAAAGPTWTTLTSRAFGQVSVGRTDPAESFGTYLEGRRGIVLEGAEVQAYGLVGIGPQWHAGRTTLPPLHGGEVQRLHLGGGLRKLLRSAK</sequence>
<evidence type="ECO:0008006" key="3">
    <source>
        <dbReference type="Google" id="ProtNLM"/>
    </source>
</evidence>
<proteinExistence type="predicted"/>
<dbReference type="EMBL" id="JASNGB010000164">
    <property type="protein sequence ID" value="MDL2345207.1"/>
    <property type="molecule type" value="Genomic_DNA"/>
</dbReference>
<evidence type="ECO:0000313" key="2">
    <source>
        <dbReference type="Proteomes" id="UP001302059"/>
    </source>
</evidence>
<keyword evidence="2" id="KW-1185">Reference proteome</keyword>
<protein>
    <recommendedName>
        <fullName evidence="3">DUF4347 domain-containing protein</fullName>
    </recommendedName>
</protein>
<dbReference type="RefSeq" id="WP_285524643.1">
    <property type="nucleotide sequence ID" value="NZ_JASNGB010000164.1"/>
</dbReference>
<organism evidence="1 2">
    <name type="scientific">Deinococcus rhizophilus</name>
    <dbReference type="NCBI Taxonomy" id="3049544"/>
    <lineage>
        <taxon>Bacteria</taxon>
        <taxon>Thermotogati</taxon>
        <taxon>Deinococcota</taxon>
        <taxon>Deinococci</taxon>
        <taxon>Deinococcales</taxon>
        <taxon>Deinococcaceae</taxon>
        <taxon>Deinococcus</taxon>
    </lineage>
</organism>
<name>A0ABT7JJG6_9DEIO</name>
<accession>A0ABT7JJG6</accession>